<dbReference type="AlphaFoldDB" id="A0A1G7SF75"/>
<keyword evidence="1" id="KW-0812">Transmembrane</keyword>
<evidence type="ECO:0000256" key="1">
    <source>
        <dbReference type="SAM" id="Phobius"/>
    </source>
</evidence>
<evidence type="ECO:0000313" key="2">
    <source>
        <dbReference type="EMBL" id="SDG21715.1"/>
    </source>
</evidence>
<dbReference type="OrthoDB" id="3821205at2"/>
<gene>
    <name evidence="2" type="ORF">SAMN05216553_106225</name>
</gene>
<dbReference type="EMBL" id="FNCC01000006">
    <property type="protein sequence ID" value="SDG21715.1"/>
    <property type="molecule type" value="Genomic_DNA"/>
</dbReference>
<organism evidence="2 3">
    <name type="scientific">Lentzea fradiae</name>
    <dbReference type="NCBI Taxonomy" id="200378"/>
    <lineage>
        <taxon>Bacteria</taxon>
        <taxon>Bacillati</taxon>
        <taxon>Actinomycetota</taxon>
        <taxon>Actinomycetes</taxon>
        <taxon>Pseudonocardiales</taxon>
        <taxon>Pseudonocardiaceae</taxon>
        <taxon>Lentzea</taxon>
    </lineage>
</organism>
<accession>A0A1G7SF75</accession>
<feature type="transmembrane region" description="Helical" evidence="1">
    <location>
        <begin position="42"/>
        <end position="63"/>
    </location>
</feature>
<evidence type="ECO:0000313" key="3">
    <source>
        <dbReference type="Proteomes" id="UP000199623"/>
    </source>
</evidence>
<sequence length="249" mass="25699">MDERELRTAMDRVVAVEPPPMEEEPVLSAGRRALRRRRAARASGWSAAAALVVTAGVTTLVPWQAQEDLAQLAVAPADKGVALAEALDALAPAGYGTPGDLTGTGDFAGRTLKSHKTIPVAETGGRYHAAGTPLTKDGAVGELLAAVYSPGWATGDGCAMTGVVWDSTTARCTEVEVDGKKVAVADVTPPPEDLLPPSQWAGYRHPDGTAVFVMQSPGAARSGRPALGGMPMTAEQLAAAAVDPRLKVE</sequence>
<keyword evidence="1" id="KW-0472">Membrane</keyword>
<dbReference type="Proteomes" id="UP000199623">
    <property type="component" value="Unassembled WGS sequence"/>
</dbReference>
<dbReference type="RefSeq" id="WP_090049835.1">
    <property type="nucleotide sequence ID" value="NZ_FNCC01000006.1"/>
</dbReference>
<keyword evidence="3" id="KW-1185">Reference proteome</keyword>
<keyword evidence="1" id="KW-1133">Transmembrane helix</keyword>
<proteinExistence type="predicted"/>
<reference evidence="3" key="1">
    <citation type="submission" date="2016-10" db="EMBL/GenBank/DDBJ databases">
        <authorList>
            <person name="Varghese N."/>
            <person name="Submissions S."/>
        </authorList>
    </citation>
    <scope>NUCLEOTIDE SEQUENCE [LARGE SCALE GENOMIC DNA]</scope>
    <source>
        <strain evidence="3">CGMCC 4.3506</strain>
    </source>
</reference>
<protein>
    <submittedName>
        <fullName evidence="2">Uncharacterized protein</fullName>
    </submittedName>
</protein>
<name>A0A1G7SF75_9PSEU</name>
<dbReference type="STRING" id="200378.SAMN05216553_106225"/>